<evidence type="ECO:0000313" key="4">
    <source>
        <dbReference type="Proteomes" id="UP000694924"/>
    </source>
</evidence>
<keyword evidence="4" id="KW-1185">Reference proteome</keyword>
<reference evidence="5" key="1">
    <citation type="submission" date="2025-08" db="UniProtKB">
        <authorList>
            <consortium name="RefSeq"/>
        </authorList>
    </citation>
    <scope>IDENTIFICATION</scope>
    <source>
        <tissue evidence="5">Whole body</tissue>
    </source>
</reference>
<protein>
    <recommendedName>
        <fullName evidence="2">Protein LTV1 homolog</fullName>
    </recommendedName>
</protein>
<evidence type="ECO:0000256" key="2">
    <source>
        <dbReference type="ARBA" id="ARBA00021561"/>
    </source>
</evidence>
<dbReference type="Proteomes" id="UP000694924">
    <property type="component" value="Unplaced"/>
</dbReference>
<dbReference type="RefSeq" id="XP_015173530.1">
    <property type="nucleotide sequence ID" value="XM_015318044.1"/>
</dbReference>
<name>A0ABM1HZZ3_POLDO</name>
<evidence type="ECO:0000313" key="5">
    <source>
        <dbReference type="RefSeq" id="XP_015173530.1"/>
    </source>
</evidence>
<dbReference type="PANTHER" id="PTHR21531">
    <property type="entry name" value="LOW-TEMPERATURE VIABILITY PROTEIN LTV1-RELATED"/>
    <property type="match status" value="1"/>
</dbReference>
<evidence type="ECO:0000256" key="3">
    <source>
        <dbReference type="SAM" id="MobiDB-lite"/>
    </source>
</evidence>
<comment type="similarity">
    <text evidence="1">Belongs to the LTV1 family.</text>
</comment>
<evidence type="ECO:0000256" key="1">
    <source>
        <dbReference type="ARBA" id="ARBA00009078"/>
    </source>
</evidence>
<dbReference type="InterPro" id="IPR007307">
    <property type="entry name" value="Ltv1"/>
</dbReference>
<sequence>MPKGKSKKFIDKNNSVTFHLVHRSQKDPLIADETAPQRVLVPAGETQATKLEKKPVEKKKRIEEQKKYGIYFDDDYDYLQHLKDVNTLDVEWVHVEPVNVKEKKKSEDHKLNLPSSVFASNVEEKVGLLNKAAPVTGLRLEVDPDIAAALDDDFDFDDPENELEDNFMELANAGGSDEEGFDDEEYENDEECSEEEEEDTDVSSNDQMGLSDEEKDEVCSLSGPQYTFKDEETKSRFTEYSMSSSVMRRNEQLALLDEKFEQMYSVYDDNEIGALDWDEIEGHVAPDSNMVLECAKEFEQLQKEDAENITDLMRERMKIMEQCSSSDEDDMEKLVVEARETEKWDCESILSTYSNIYNHPKLIVEQKNIPNKIKVHARTGIPKDVLGCPAGKLTSKALAQFNLQNNATESKGPHSVADTMKSTLSILSVRPKDETPEERKERKKALKEYRKERRIERKINKDAFKEEKKRQEKILLNVKQNVQSRLSYK</sequence>
<dbReference type="PANTHER" id="PTHR21531:SF0">
    <property type="entry name" value="PROTEIN LTV1 HOMOLOG"/>
    <property type="match status" value="1"/>
</dbReference>
<feature type="compositionally biased region" description="Acidic residues" evidence="3">
    <location>
        <begin position="176"/>
        <end position="201"/>
    </location>
</feature>
<feature type="region of interest" description="Disordered" evidence="3">
    <location>
        <begin position="172"/>
        <end position="220"/>
    </location>
</feature>
<accession>A0ABM1HZZ3</accession>
<proteinExistence type="inferred from homology"/>
<gene>
    <name evidence="5" type="primary">LOC107064876</name>
</gene>
<organism evidence="4 5">
    <name type="scientific">Polistes dominula</name>
    <name type="common">European paper wasp</name>
    <name type="synonym">Vespa dominula</name>
    <dbReference type="NCBI Taxonomy" id="743375"/>
    <lineage>
        <taxon>Eukaryota</taxon>
        <taxon>Metazoa</taxon>
        <taxon>Ecdysozoa</taxon>
        <taxon>Arthropoda</taxon>
        <taxon>Hexapoda</taxon>
        <taxon>Insecta</taxon>
        <taxon>Pterygota</taxon>
        <taxon>Neoptera</taxon>
        <taxon>Endopterygota</taxon>
        <taxon>Hymenoptera</taxon>
        <taxon>Apocrita</taxon>
        <taxon>Aculeata</taxon>
        <taxon>Vespoidea</taxon>
        <taxon>Vespidae</taxon>
        <taxon>Polistinae</taxon>
        <taxon>Polistini</taxon>
        <taxon>Polistes</taxon>
    </lineage>
</organism>
<dbReference type="GeneID" id="107064876"/>
<dbReference type="Pfam" id="PF04180">
    <property type="entry name" value="LTV"/>
    <property type="match status" value="1"/>
</dbReference>